<keyword evidence="2" id="KW-1185">Reference proteome</keyword>
<dbReference type="OrthoDB" id="10405674at2759"/>
<evidence type="ECO:0000313" key="1">
    <source>
        <dbReference type="EMBL" id="KRZ70217.1"/>
    </source>
</evidence>
<protein>
    <submittedName>
        <fullName evidence="1">Uncharacterized protein</fullName>
    </submittedName>
</protein>
<dbReference type="AlphaFoldDB" id="A0A0V1MEP2"/>
<reference evidence="1 2" key="1">
    <citation type="submission" date="2015-01" db="EMBL/GenBank/DDBJ databases">
        <title>Evolution of Trichinella species and genotypes.</title>
        <authorList>
            <person name="Korhonen P.K."/>
            <person name="Edoardo P."/>
            <person name="Giuseppe L.R."/>
            <person name="Gasser R.B."/>
        </authorList>
    </citation>
    <scope>NUCLEOTIDE SEQUENCE [LARGE SCALE GENOMIC DNA]</scope>
    <source>
        <strain evidence="1">ISS1980</strain>
    </source>
</reference>
<dbReference type="Proteomes" id="UP000054843">
    <property type="component" value="Unassembled WGS sequence"/>
</dbReference>
<proteinExistence type="predicted"/>
<evidence type="ECO:0000313" key="2">
    <source>
        <dbReference type="Proteomes" id="UP000054843"/>
    </source>
</evidence>
<accession>A0A0V1MEP2</accession>
<comment type="caution">
    <text evidence="1">The sequence shown here is derived from an EMBL/GenBank/DDBJ whole genome shotgun (WGS) entry which is preliminary data.</text>
</comment>
<organism evidence="1 2">
    <name type="scientific">Trichinella papuae</name>
    <dbReference type="NCBI Taxonomy" id="268474"/>
    <lineage>
        <taxon>Eukaryota</taxon>
        <taxon>Metazoa</taxon>
        <taxon>Ecdysozoa</taxon>
        <taxon>Nematoda</taxon>
        <taxon>Enoplea</taxon>
        <taxon>Dorylaimia</taxon>
        <taxon>Trichinellida</taxon>
        <taxon>Trichinellidae</taxon>
        <taxon>Trichinella</taxon>
    </lineage>
</organism>
<sequence length="80" mass="9345">MRRQRNPRRPSVHMTFGKNFHALIQVVHLSKVGNYAEFELYFVAQALLDALQFRLSLPGLCCFHENMTELSPELRKLPCE</sequence>
<name>A0A0V1MEP2_9BILA</name>
<dbReference type="EMBL" id="JYDO01000118">
    <property type="protein sequence ID" value="KRZ70217.1"/>
    <property type="molecule type" value="Genomic_DNA"/>
</dbReference>
<gene>
    <name evidence="1" type="ORF">T10_1833</name>
</gene>